<accession>A0ABU1A811</accession>
<organism evidence="1 2">
    <name type="scientific">Lactiplantibacillus brownii</name>
    <dbReference type="NCBI Taxonomy" id="3069269"/>
    <lineage>
        <taxon>Bacteria</taxon>
        <taxon>Bacillati</taxon>
        <taxon>Bacillota</taxon>
        <taxon>Bacilli</taxon>
        <taxon>Lactobacillales</taxon>
        <taxon>Lactobacillaceae</taxon>
        <taxon>Lactiplantibacillus</taxon>
    </lineage>
</organism>
<protein>
    <submittedName>
        <fullName evidence="1">Uncharacterized protein</fullName>
    </submittedName>
</protein>
<sequence>MDGFKRMATILPRLWHDRVTITGVRPAKDGPFTTTEDVTVCTDRPAKVVLSGLKAGEQSFFGTDSYDAKLIIDNGVKIDAGDLISVTDVNGHTTKYKRASKGYTGYASHQEVAMVRDEKAKEVSVDGMGKG</sequence>
<evidence type="ECO:0000313" key="2">
    <source>
        <dbReference type="Proteomes" id="UP001227831"/>
    </source>
</evidence>
<gene>
    <name evidence="1" type="ORF">RA086_05590</name>
</gene>
<dbReference type="RefSeq" id="WP_308702874.1">
    <property type="nucleotide sequence ID" value="NZ_AP027463.1"/>
</dbReference>
<dbReference type="EMBL" id="JAVCWF010000001">
    <property type="protein sequence ID" value="MDQ7937099.1"/>
    <property type="molecule type" value="Genomic_DNA"/>
</dbReference>
<comment type="caution">
    <text evidence="1">The sequence shown here is derived from an EMBL/GenBank/DDBJ whole genome shotgun (WGS) entry which is preliminary data.</text>
</comment>
<proteinExistence type="predicted"/>
<keyword evidence="2" id="KW-1185">Reference proteome</keyword>
<dbReference type="Proteomes" id="UP001227831">
    <property type="component" value="Unassembled WGS sequence"/>
</dbReference>
<name>A0ABU1A811_9LACO</name>
<reference evidence="1 2" key="1">
    <citation type="journal article" date="2023" name="Int. J. Syst. Evol. Microbiol.">
        <title>Lactiplantibacillus brownii sp. nov., a novel psychrotolerant species isolated from sauerkraut.</title>
        <authorList>
            <person name="Heng Y.C."/>
            <person name="Silvaraju S."/>
            <person name="Lee J.K.Y."/>
            <person name="Kittelmann S."/>
        </authorList>
    </citation>
    <scope>NUCLEOTIDE SEQUENCE [LARGE SCALE GENOMIC DNA]</scope>
    <source>
        <strain evidence="1 2">WILCCON 0030</strain>
    </source>
</reference>
<evidence type="ECO:0000313" key="1">
    <source>
        <dbReference type="EMBL" id="MDQ7937099.1"/>
    </source>
</evidence>